<evidence type="ECO:0000256" key="5">
    <source>
        <dbReference type="ARBA" id="ARBA00023254"/>
    </source>
</evidence>
<dbReference type="SUPFAM" id="SSF56019">
    <property type="entry name" value="The spindle assembly checkpoint protein mad2"/>
    <property type="match status" value="1"/>
</dbReference>
<dbReference type="GO" id="GO:0005694">
    <property type="term" value="C:chromosome"/>
    <property type="evidence" value="ECO:0007669"/>
    <property type="project" value="UniProtKB-SubCell"/>
</dbReference>
<reference evidence="7" key="1">
    <citation type="submission" date="2025-08" db="UniProtKB">
        <authorList>
            <consortium name="Ensembl"/>
        </authorList>
    </citation>
    <scope>IDENTIFICATION</scope>
</reference>
<dbReference type="GeneTree" id="ENSGT00390000018130"/>
<evidence type="ECO:0000256" key="4">
    <source>
        <dbReference type="ARBA" id="ARBA00023242"/>
    </source>
</evidence>
<evidence type="ECO:0000256" key="3">
    <source>
        <dbReference type="ARBA" id="ARBA00022454"/>
    </source>
</evidence>
<evidence type="ECO:0000313" key="8">
    <source>
        <dbReference type="Proteomes" id="UP001108240"/>
    </source>
</evidence>
<reference evidence="7" key="2">
    <citation type="submission" date="2025-09" db="UniProtKB">
        <authorList>
            <consortium name="Ensembl"/>
        </authorList>
    </citation>
    <scope>IDENTIFICATION</scope>
</reference>
<evidence type="ECO:0000256" key="1">
    <source>
        <dbReference type="ARBA" id="ARBA00004123"/>
    </source>
</evidence>
<keyword evidence="5" id="KW-0469">Meiosis</keyword>
<dbReference type="Gene3D" id="3.30.900.10">
    <property type="entry name" value="HORMA domain"/>
    <property type="match status" value="1"/>
</dbReference>
<feature type="domain" description="HORMA" evidence="6">
    <location>
        <begin position="23"/>
        <end position="225"/>
    </location>
</feature>
<protein>
    <submittedName>
        <fullName evidence="7">Zebrafish testis-expressed 38</fullName>
    </submittedName>
</protein>
<comment type="subcellular location">
    <subcellularLocation>
        <location evidence="2">Chromosome</location>
    </subcellularLocation>
    <subcellularLocation>
        <location evidence="1">Nucleus</location>
    </subcellularLocation>
</comment>
<evidence type="ECO:0000313" key="7">
    <source>
        <dbReference type="Ensembl" id="ENSCCRP00000171513.1"/>
    </source>
</evidence>
<organism evidence="7 8">
    <name type="scientific">Cyprinus carpio carpio</name>
    <dbReference type="NCBI Taxonomy" id="630221"/>
    <lineage>
        <taxon>Eukaryota</taxon>
        <taxon>Metazoa</taxon>
        <taxon>Chordata</taxon>
        <taxon>Craniata</taxon>
        <taxon>Vertebrata</taxon>
        <taxon>Euteleostomi</taxon>
        <taxon>Actinopterygii</taxon>
        <taxon>Neopterygii</taxon>
        <taxon>Teleostei</taxon>
        <taxon>Ostariophysi</taxon>
        <taxon>Cypriniformes</taxon>
        <taxon>Cyprinidae</taxon>
        <taxon>Cyprininae</taxon>
        <taxon>Cyprinus</taxon>
    </lineage>
</organism>
<proteinExistence type="predicted"/>
<dbReference type="Pfam" id="PF02301">
    <property type="entry name" value="HORMA"/>
    <property type="match status" value="1"/>
</dbReference>
<dbReference type="InterPro" id="IPR003511">
    <property type="entry name" value="HORMA_dom"/>
</dbReference>
<dbReference type="PROSITE" id="PS50815">
    <property type="entry name" value="HORMA"/>
    <property type="match status" value="1"/>
</dbReference>
<keyword evidence="4" id="KW-0539">Nucleus</keyword>
<evidence type="ECO:0000259" key="6">
    <source>
        <dbReference type="PROSITE" id="PS50815"/>
    </source>
</evidence>
<keyword evidence="3" id="KW-0158">Chromosome</keyword>
<dbReference type="InterPro" id="IPR051294">
    <property type="entry name" value="HORMA_MeioticProgression"/>
</dbReference>
<dbReference type="Proteomes" id="UP001108240">
    <property type="component" value="Unplaced"/>
</dbReference>
<dbReference type="PANTHER" id="PTHR48225">
    <property type="entry name" value="HORMA DOMAIN-CONTAINING PROTEIN 1"/>
    <property type="match status" value="1"/>
</dbReference>
<dbReference type="OMA" id="GCFHALE"/>
<evidence type="ECO:0000256" key="2">
    <source>
        <dbReference type="ARBA" id="ARBA00004286"/>
    </source>
</evidence>
<accession>A0A9J8CPR1</accession>
<dbReference type="PANTHER" id="PTHR48225:SF4">
    <property type="entry name" value="ZEBRAFISH TESTIS-EXPRESSED 38"/>
    <property type="match status" value="1"/>
</dbReference>
<dbReference type="InterPro" id="IPR036570">
    <property type="entry name" value="HORMA_dom_sf"/>
</dbReference>
<sequence length="306" mass="35126">MTTRQKTLAQDKQLIVEALDTKAQSLVFVKRMVVIAVSSITYLRGIFPEDSYRSRYLEDLCIKVLKQDCSCPEAHKLVKWLLGSFDALEKRYLQMVVIGVHTSPDDSNHVIESYQFKFRYSECGPQMDILWSNVTGDTRVTLEDTKKASTLLIRKLFLLMQNLEALPTGVYLTMKLYYYDDVTPPEYEPPGFKAGVNDSLWFEGTAVHFRVGDIQSRFHSMKLRVTAAQSRLGKLQEGGQLSENDMEMETPSLSQIRAAERVTRNCEQDLPSEDESIAQFKQPKKAIAKRKCVRSKVTRRKKKKCF</sequence>
<keyword evidence="8" id="KW-1185">Reference proteome</keyword>
<dbReference type="GO" id="GO:0051321">
    <property type="term" value="P:meiotic cell cycle"/>
    <property type="evidence" value="ECO:0007669"/>
    <property type="project" value="UniProtKB-KW"/>
</dbReference>
<dbReference type="Ensembl" id="ENSCCRT00000202674.1">
    <property type="protein sequence ID" value="ENSCCRP00000171513.1"/>
    <property type="gene ID" value="ENSCCRG00000078122.1"/>
</dbReference>
<dbReference type="AlphaFoldDB" id="A0A9J8CPR1"/>
<name>A0A9J8CPR1_CYPCA</name>
<dbReference type="GO" id="GO:0005634">
    <property type="term" value="C:nucleus"/>
    <property type="evidence" value="ECO:0007669"/>
    <property type="project" value="UniProtKB-SubCell"/>
</dbReference>